<accession>A0A1I7S7K0</accession>
<dbReference type="InterPro" id="IPR001841">
    <property type="entry name" value="Znf_RING"/>
</dbReference>
<evidence type="ECO:0000259" key="8">
    <source>
        <dbReference type="PROSITE" id="PS50119"/>
    </source>
</evidence>
<feature type="repeat" description="NHL" evidence="6">
    <location>
        <begin position="536"/>
        <end position="578"/>
    </location>
</feature>
<dbReference type="CDD" id="cd14959">
    <property type="entry name" value="NHL_brat_like"/>
    <property type="match status" value="1"/>
</dbReference>
<dbReference type="GO" id="GO:0043161">
    <property type="term" value="P:proteasome-mediated ubiquitin-dependent protein catabolic process"/>
    <property type="evidence" value="ECO:0007669"/>
    <property type="project" value="TreeGrafter"/>
</dbReference>
<dbReference type="InterPro" id="IPR001258">
    <property type="entry name" value="NHL_repeat"/>
</dbReference>
<evidence type="ECO:0000256" key="1">
    <source>
        <dbReference type="ARBA" id="ARBA00022723"/>
    </source>
</evidence>
<dbReference type="InterPro" id="IPR050952">
    <property type="entry name" value="TRIM-NHL_E3_ligases"/>
</dbReference>
<dbReference type="EMBL" id="CAJFDI010000003">
    <property type="protein sequence ID" value="CAD5223208.1"/>
    <property type="molecule type" value="Genomic_DNA"/>
</dbReference>
<dbReference type="InterPro" id="IPR013087">
    <property type="entry name" value="Znf_C2H2_type"/>
</dbReference>
<keyword evidence="4" id="KW-0862">Zinc</keyword>
<dbReference type="PROSITE" id="PS51125">
    <property type="entry name" value="NHL"/>
    <property type="match status" value="5"/>
</dbReference>
<evidence type="ECO:0000313" key="11">
    <source>
        <dbReference type="Proteomes" id="UP000659654"/>
    </source>
</evidence>
<evidence type="ECO:0000256" key="2">
    <source>
        <dbReference type="ARBA" id="ARBA00022737"/>
    </source>
</evidence>
<evidence type="ECO:0000259" key="7">
    <source>
        <dbReference type="PROSITE" id="PS50089"/>
    </source>
</evidence>
<reference evidence="9" key="2">
    <citation type="submission" date="2020-09" db="EMBL/GenBank/DDBJ databases">
        <authorList>
            <person name="Kikuchi T."/>
        </authorList>
    </citation>
    <scope>NUCLEOTIDE SEQUENCE</scope>
    <source>
        <strain evidence="9">Ka4C1</strain>
    </source>
</reference>
<dbReference type="GO" id="GO:0061630">
    <property type="term" value="F:ubiquitin protein ligase activity"/>
    <property type="evidence" value="ECO:0007669"/>
    <property type="project" value="TreeGrafter"/>
</dbReference>
<dbReference type="Pfam" id="PF01436">
    <property type="entry name" value="NHL"/>
    <property type="match status" value="1"/>
</dbReference>
<dbReference type="EMBL" id="CAJFCV020000003">
    <property type="protein sequence ID" value="CAG9111902.1"/>
    <property type="molecule type" value="Genomic_DNA"/>
</dbReference>
<dbReference type="PROSITE" id="PS50119">
    <property type="entry name" value="ZF_BBOX"/>
    <property type="match status" value="1"/>
</dbReference>
<dbReference type="AlphaFoldDB" id="A0A1I7S7K0"/>
<dbReference type="GO" id="GO:0000209">
    <property type="term" value="P:protein polyubiquitination"/>
    <property type="evidence" value="ECO:0007669"/>
    <property type="project" value="TreeGrafter"/>
</dbReference>
<protein>
    <submittedName>
        <fullName evidence="9">(pine wood nematode) hypothetical protein</fullName>
    </submittedName>
</protein>
<dbReference type="InterPro" id="IPR013083">
    <property type="entry name" value="Znf_RING/FYVE/PHD"/>
</dbReference>
<dbReference type="InterPro" id="IPR011042">
    <property type="entry name" value="6-blade_b-propeller_TolB-like"/>
</dbReference>
<feature type="repeat" description="NHL" evidence="6">
    <location>
        <begin position="628"/>
        <end position="669"/>
    </location>
</feature>
<dbReference type="SMART" id="SM00502">
    <property type="entry name" value="BBC"/>
    <property type="match status" value="1"/>
</dbReference>
<dbReference type="InterPro" id="IPR003649">
    <property type="entry name" value="Bbox_C"/>
</dbReference>
<proteinExistence type="predicted"/>
<dbReference type="Proteomes" id="UP000659654">
    <property type="component" value="Unassembled WGS sequence"/>
</dbReference>
<dbReference type="SUPFAM" id="SSF101898">
    <property type="entry name" value="NHL repeat"/>
    <property type="match status" value="1"/>
</dbReference>
<dbReference type="PANTHER" id="PTHR24104">
    <property type="entry name" value="E3 UBIQUITIN-PROTEIN LIGASE NHLRC1-RELATED"/>
    <property type="match status" value="1"/>
</dbReference>
<dbReference type="InterPro" id="IPR000315">
    <property type="entry name" value="Znf_B-box"/>
</dbReference>
<feature type="domain" description="B box-type" evidence="8">
    <location>
        <begin position="188"/>
        <end position="231"/>
    </location>
</feature>
<keyword evidence="3 5" id="KW-0863">Zinc-finger</keyword>
<dbReference type="InterPro" id="IPR018957">
    <property type="entry name" value="Znf_C3HC4_RING-type"/>
</dbReference>
<dbReference type="eggNOG" id="KOG2177">
    <property type="taxonomic scope" value="Eukaryota"/>
</dbReference>
<dbReference type="SMART" id="SM00336">
    <property type="entry name" value="BBOX"/>
    <property type="match status" value="1"/>
</dbReference>
<name>A0A1I7S7K0_BURXY</name>
<feature type="repeat" description="NHL" evidence="6">
    <location>
        <begin position="670"/>
        <end position="712"/>
    </location>
</feature>
<keyword evidence="11" id="KW-1185">Reference proteome</keyword>
<dbReference type="PROSITE" id="PS50089">
    <property type="entry name" value="ZF_RING_2"/>
    <property type="match status" value="1"/>
</dbReference>
<dbReference type="FunFam" id="2.120.10.30:FF:000107">
    <property type="entry name" value="Uncharacterized protein"/>
    <property type="match status" value="1"/>
</dbReference>
<dbReference type="Gene3D" id="2.120.10.30">
    <property type="entry name" value="TolB, C-terminal domain"/>
    <property type="match status" value="1"/>
</dbReference>
<feature type="repeat" description="NHL" evidence="6">
    <location>
        <begin position="713"/>
        <end position="756"/>
    </location>
</feature>
<dbReference type="Proteomes" id="UP000095284">
    <property type="component" value="Unplaced"/>
</dbReference>
<feature type="repeat" description="NHL" evidence="6">
    <location>
        <begin position="582"/>
        <end position="627"/>
    </location>
</feature>
<evidence type="ECO:0000313" key="9">
    <source>
        <dbReference type="EMBL" id="CAD5223208.1"/>
    </source>
</evidence>
<evidence type="ECO:0000256" key="3">
    <source>
        <dbReference type="ARBA" id="ARBA00022771"/>
    </source>
</evidence>
<gene>
    <name evidence="9" type="ORF">BXYJ_LOCUS7864</name>
</gene>
<evidence type="ECO:0000313" key="10">
    <source>
        <dbReference type="Proteomes" id="UP000095284"/>
    </source>
</evidence>
<evidence type="ECO:0000256" key="6">
    <source>
        <dbReference type="PROSITE-ProRule" id="PRU00504"/>
    </source>
</evidence>
<dbReference type="InterPro" id="IPR017907">
    <property type="entry name" value="Znf_RING_CS"/>
</dbReference>
<dbReference type="WBParaSite" id="BXY_0899100.1">
    <property type="protein sequence ID" value="BXY_0899100.1"/>
    <property type="gene ID" value="BXY_0899100"/>
</dbReference>
<reference evidence="12" key="1">
    <citation type="submission" date="2016-11" db="UniProtKB">
        <authorList>
            <consortium name="WormBaseParasite"/>
        </authorList>
    </citation>
    <scope>IDENTIFICATION</scope>
</reference>
<dbReference type="Gene3D" id="3.30.160.60">
    <property type="entry name" value="Classic Zinc Finger"/>
    <property type="match status" value="1"/>
</dbReference>
<keyword evidence="1" id="KW-0479">Metal-binding</keyword>
<dbReference type="Pfam" id="PF00643">
    <property type="entry name" value="zf-B_box"/>
    <property type="match status" value="1"/>
</dbReference>
<dbReference type="SMART" id="SM00184">
    <property type="entry name" value="RING"/>
    <property type="match status" value="1"/>
</dbReference>
<dbReference type="Pfam" id="PF00097">
    <property type="entry name" value="zf-C3HC4"/>
    <property type="match status" value="1"/>
</dbReference>
<dbReference type="SMR" id="A0A1I7S7K0"/>
<dbReference type="GO" id="GO:0008270">
    <property type="term" value="F:zinc ion binding"/>
    <property type="evidence" value="ECO:0007669"/>
    <property type="project" value="UniProtKB-KW"/>
</dbReference>
<keyword evidence="2" id="KW-0677">Repeat</keyword>
<evidence type="ECO:0000256" key="5">
    <source>
        <dbReference type="PROSITE-ProRule" id="PRU00024"/>
    </source>
</evidence>
<feature type="domain" description="RING-type" evidence="7">
    <location>
        <begin position="105"/>
        <end position="145"/>
    </location>
</feature>
<evidence type="ECO:0000256" key="4">
    <source>
        <dbReference type="ARBA" id="ARBA00022833"/>
    </source>
</evidence>
<dbReference type="SUPFAM" id="SSF57845">
    <property type="entry name" value="B-box zinc-binding domain"/>
    <property type="match status" value="1"/>
</dbReference>
<dbReference type="Proteomes" id="UP000582659">
    <property type="component" value="Unassembled WGS sequence"/>
</dbReference>
<sequence length="813" mass="91438">MEVPMTIAPCMTSTPLQQRARNLAPLQLKPFYSDGLLSPRQIHLNNFRAQNIDDSAYDSMCDPLLPRSLLGTPKSGGLDKPNLSFSPQLSQISGEFSQPPSDLLCGLCQGIYRDPRVLACFHSFCRECLDQHAAGLSRVNCPACNSRTQLSQLGVDGLLADYALIHAVKIHELKEGNIDRFELEVSKTKKCHCLEHRSRPLQFYCLSCDFAVCQECTQKDHPRPMHQLEPIENAAQAQLMAIENLIDEVNLKQRELRTAFQQIETIQRRVNTSQNQATAKLRETLNRMIQVIQDAHDCLQKDLDATYIHRQEQIVSISRGVQKMTGKISETVKFAQRLLKYGRPAEVLVFKPLLEARLRGFLTFNAETEMILNGNMEIEQPRVEATQVVQALTSLCLSGRPDSWNHADSCHTHHHPAGSLLPQSLVRPSSSQYLRHSSSSLSSLPPISRGLTSSSVQNLNALERNNTFSDPLDHQDLRDSLNEQFQELSRFSSGLDLSASPQGSASQSDLNSRLLGVYGAPRAVTATRRERMIYYHKFGEFGIQQGQFTEPSGVAVTAQNEIVVADTNNHRIQVFDREGNFKFMFGECGKRDGQLLYPNRVAVNRITGEFIVTERSPTHQIQVFNQYGHFLRKFGANILQHPRGVCVDYQGRIVVVECKVMRVIIFDAYGNVLHKFLCSRYLEFPNAVCTNDKDQLFISDNRAHCIKVFNYHGQFLHQIGGEGITNYPIGMGITINGEIVVADNHNNFNLTVFTQSGELISAMESRVKHAQCFDVALIDGNTIVLASKDYRLYCYRFITKKTDQALNDSGVSN</sequence>
<dbReference type="PANTHER" id="PTHR24104:SF41">
    <property type="entry name" value="BRAIN TUMOR PROTEIN"/>
    <property type="match status" value="1"/>
</dbReference>
<dbReference type="PROSITE" id="PS00518">
    <property type="entry name" value="ZF_RING_1"/>
    <property type="match status" value="1"/>
</dbReference>
<dbReference type="SUPFAM" id="SSF57850">
    <property type="entry name" value="RING/U-box"/>
    <property type="match status" value="1"/>
</dbReference>
<dbReference type="PROSITE" id="PS00028">
    <property type="entry name" value="ZINC_FINGER_C2H2_1"/>
    <property type="match status" value="1"/>
</dbReference>
<organism evidence="10 12">
    <name type="scientific">Bursaphelenchus xylophilus</name>
    <name type="common">Pinewood nematode worm</name>
    <name type="synonym">Aphelenchoides xylophilus</name>
    <dbReference type="NCBI Taxonomy" id="6326"/>
    <lineage>
        <taxon>Eukaryota</taxon>
        <taxon>Metazoa</taxon>
        <taxon>Ecdysozoa</taxon>
        <taxon>Nematoda</taxon>
        <taxon>Chromadorea</taxon>
        <taxon>Rhabditida</taxon>
        <taxon>Tylenchina</taxon>
        <taxon>Tylenchomorpha</taxon>
        <taxon>Aphelenchoidea</taxon>
        <taxon>Aphelenchoididae</taxon>
        <taxon>Bursaphelenchus</taxon>
    </lineage>
</organism>
<evidence type="ECO:0000313" key="12">
    <source>
        <dbReference type="WBParaSite" id="BXY_0899100.1"/>
    </source>
</evidence>
<dbReference type="Gene3D" id="3.30.40.10">
    <property type="entry name" value="Zinc/RING finger domain, C3HC4 (zinc finger)"/>
    <property type="match status" value="1"/>
</dbReference>
<dbReference type="OrthoDB" id="342730at2759"/>